<dbReference type="Proteomes" id="UP000464661">
    <property type="component" value="Chromosome"/>
</dbReference>
<dbReference type="EMBL" id="AP022324">
    <property type="protein sequence ID" value="BBU46473.1"/>
    <property type="molecule type" value="Genomic_DNA"/>
</dbReference>
<proteinExistence type="predicted"/>
<name>A0A7U6REA9_PSEPU</name>
<evidence type="ECO:0000313" key="1">
    <source>
        <dbReference type="EMBL" id="BBU46473.1"/>
    </source>
</evidence>
<dbReference type="AlphaFoldDB" id="A0A7U6REA9"/>
<protein>
    <submittedName>
        <fullName evidence="1">Uncharacterized protein</fullName>
    </submittedName>
</protein>
<evidence type="ECO:0000313" key="2">
    <source>
        <dbReference type="Proteomes" id="UP000464661"/>
    </source>
</evidence>
<accession>A0A7U6REA9</accession>
<organism evidence="1 2">
    <name type="scientific">Pseudomonas putida</name>
    <name type="common">Arthrobacter siderocapsulatus</name>
    <dbReference type="NCBI Taxonomy" id="303"/>
    <lineage>
        <taxon>Bacteria</taxon>
        <taxon>Pseudomonadati</taxon>
        <taxon>Pseudomonadota</taxon>
        <taxon>Gammaproteobacteria</taxon>
        <taxon>Pseudomonadales</taxon>
        <taxon>Pseudomonadaceae</taxon>
        <taxon>Pseudomonas</taxon>
    </lineage>
</organism>
<reference evidence="1 2" key="1">
    <citation type="submission" date="2020-01" db="EMBL/GenBank/DDBJ databases">
        <title>Complete Genome Sequence of Pseudomonas putida Strain TS312, Harboring the HdtS type N-acyl-homoserine Lactone Synthase, Isolated from a Paper Mill.</title>
        <authorList>
            <person name="Hosoe A."/>
            <person name="Suenaga T."/>
            <person name="Sugi T."/>
            <person name="Izumi T."/>
            <person name="Nagai N."/>
            <person name="Terada A."/>
        </authorList>
    </citation>
    <scope>NUCLEOTIDE SEQUENCE [LARGE SCALE GENOMIC DNA]</scope>
    <source>
        <strain evidence="1 2">TS312</strain>
    </source>
</reference>
<sequence length="71" mass="7550">MGQVVLLAKKYLQATPSGVGSDAHAIDAAADHGEVIAVGEWGLGRNGLGHGQGLLRLFTSNMNIDVRFRKY</sequence>
<gene>
    <name evidence="1" type="ORF">PPTS312_43880</name>
</gene>